<dbReference type="Proteomes" id="UP000198931">
    <property type="component" value="Unassembled WGS sequence"/>
</dbReference>
<evidence type="ECO:0000313" key="3">
    <source>
        <dbReference type="EMBL" id="SFI28653.1"/>
    </source>
</evidence>
<evidence type="ECO:0000256" key="1">
    <source>
        <dbReference type="SAM" id="Phobius"/>
    </source>
</evidence>
<keyword evidence="1" id="KW-0472">Membrane</keyword>
<dbReference type="AlphaFoldDB" id="A0A1I3GYW0"/>
<feature type="transmembrane region" description="Helical" evidence="1">
    <location>
        <begin position="61"/>
        <end position="82"/>
    </location>
</feature>
<dbReference type="STRING" id="1125876.SAMN05443292_2102"/>
<evidence type="ECO:0000259" key="2">
    <source>
        <dbReference type="Pfam" id="PF13239"/>
    </source>
</evidence>
<dbReference type="RefSeq" id="WP_090080313.1">
    <property type="nucleotide sequence ID" value="NZ_FOQT01000003.1"/>
</dbReference>
<gene>
    <name evidence="3" type="ORF">SAMN05443292_2102</name>
</gene>
<dbReference type="Pfam" id="PF13239">
    <property type="entry name" value="2TM"/>
    <property type="match status" value="1"/>
</dbReference>
<name>A0A1I3GYW0_9FLAO</name>
<evidence type="ECO:0000313" key="4">
    <source>
        <dbReference type="Proteomes" id="UP000198931"/>
    </source>
</evidence>
<dbReference type="OrthoDB" id="1260494at2"/>
<dbReference type="InterPro" id="IPR025698">
    <property type="entry name" value="2TM_dom"/>
</dbReference>
<keyword evidence="1" id="KW-1133">Transmembrane helix</keyword>
<proteinExistence type="predicted"/>
<keyword evidence="4" id="KW-1185">Reference proteome</keyword>
<protein>
    <submittedName>
        <fullName evidence="3">2TM domain-containing protein</fullName>
    </submittedName>
</protein>
<reference evidence="3 4" key="1">
    <citation type="submission" date="2016-10" db="EMBL/GenBank/DDBJ databases">
        <authorList>
            <person name="de Groot N.N."/>
        </authorList>
    </citation>
    <scope>NUCLEOTIDE SEQUENCE [LARGE SCALE GENOMIC DNA]</scope>
    <source>
        <strain evidence="3 4">DSM 26000</strain>
    </source>
</reference>
<keyword evidence="1" id="KW-0812">Transmembrane</keyword>
<dbReference type="EMBL" id="FOQT01000003">
    <property type="protein sequence ID" value="SFI28653.1"/>
    <property type="molecule type" value="Genomic_DNA"/>
</dbReference>
<sequence>MENLSKNEIDYSIAKERVRQMKKFYTGLAIFIIALAFYYFRADYLNKEISIFHIGKISGVFWVWGIILAIKGVKTFFLNASWERKIMDRELNQNNHGN</sequence>
<organism evidence="3 4">
    <name type="scientific">Halpernia frigidisoli</name>
    <dbReference type="NCBI Taxonomy" id="1125876"/>
    <lineage>
        <taxon>Bacteria</taxon>
        <taxon>Pseudomonadati</taxon>
        <taxon>Bacteroidota</taxon>
        <taxon>Flavobacteriia</taxon>
        <taxon>Flavobacteriales</taxon>
        <taxon>Weeksellaceae</taxon>
        <taxon>Chryseobacterium group</taxon>
        <taxon>Halpernia</taxon>
    </lineage>
</organism>
<feature type="domain" description="2TM" evidence="2">
    <location>
        <begin position="14"/>
        <end position="90"/>
    </location>
</feature>
<accession>A0A1I3GYW0</accession>
<feature type="transmembrane region" description="Helical" evidence="1">
    <location>
        <begin position="24"/>
        <end position="41"/>
    </location>
</feature>